<proteinExistence type="predicted"/>
<evidence type="ECO:0000259" key="1">
    <source>
        <dbReference type="Pfam" id="PF01323"/>
    </source>
</evidence>
<dbReference type="InterPro" id="IPR036249">
    <property type="entry name" value="Thioredoxin-like_sf"/>
</dbReference>
<name>A0A830HHB3_9CHLO</name>
<dbReference type="Gene3D" id="3.40.30.10">
    <property type="entry name" value="Glutaredoxin"/>
    <property type="match status" value="1"/>
</dbReference>
<feature type="domain" description="DSBA-like thioredoxin" evidence="1">
    <location>
        <begin position="36"/>
        <end position="152"/>
    </location>
</feature>
<sequence length="159" mass="17454">MNKRELYERKFGARAPAIVEAMTATFAEMGETYSIGGNVGDTFDSHRLLAYAESLDDDYATQNALVEELFKDYFTREKCVSDRDVLLAAAQAVGLQDAAKVLDDPTAFADTVEDQKRAFAGRHQIRGVPYFIIDGKYHLSGAQPPDILAEAIEEAIGVA</sequence>
<keyword evidence="3" id="KW-1185">Reference proteome</keyword>
<dbReference type="SUPFAM" id="SSF52833">
    <property type="entry name" value="Thioredoxin-like"/>
    <property type="match status" value="1"/>
</dbReference>
<dbReference type="PANTHER" id="PTHR13887:SF41">
    <property type="entry name" value="THIOREDOXIN SUPERFAMILY PROTEIN"/>
    <property type="match status" value="1"/>
</dbReference>
<dbReference type="InterPro" id="IPR001853">
    <property type="entry name" value="DSBA-like_thioredoxin_dom"/>
</dbReference>
<dbReference type="Proteomes" id="UP000660262">
    <property type="component" value="Unassembled WGS sequence"/>
</dbReference>
<dbReference type="EMBL" id="BNJQ01000011">
    <property type="protein sequence ID" value="GHP05933.1"/>
    <property type="molecule type" value="Genomic_DNA"/>
</dbReference>
<organism evidence="2 3">
    <name type="scientific">Pycnococcus provasolii</name>
    <dbReference type="NCBI Taxonomy" id="41880"/>
    <lineage>
        <taxon>Eukaryota</taxon>
        <taxon>Viridiplantae</taxon>
        <taxon>Chlorophyta</taxon>
        <taxon>Pseudoscourfieldiophyceae</taxon>
        <taxon>Pseudoscourfieldiales</taxon>
        <taxon>Pycnococcaceae</taxon>
        <taxon>Pycnococcus</taxon>
    </lineage>
</organism>
<accession>A0A830HHB3</accession>
<dbReference type="AlphaFoldDB" id="A0A830HHB3"/>
<dbReference type="PANTHER" id="PTHR13887">
    <property type="entry name" value="GLUTATHIONE S-TRANSFERASE KAPPA"/>
    <property type="match status" value="1"/>
</dbReference>
<dbReference type="Pfam" id="PF01323">
    <property type="entry name" value="DSBA"/>
    <property type="match status" value="1"/>
</dbReference>
<evidence type="ECO:0000313" key="2">
    <source>
        <dbReference type="EMBL" id="GHP05933.1"/>
    </source>
</evidence>
<dbReference type="GO" id="GO:0016491">
    <property type="term" value="F:oxidoreductase activity"/>
    <property type="evidence" value="ECO:0007669"/>
    <property type="project" value="InterPro"/>
</dbReference>
<gene>
    <name evidence="2" type="ORF">PPROV_000468000</name>
</gene>
<reference evidence="2" key="1">
    <citation type="submission" date="2020-10" db="EMBL/GenBank/DDBJ databases">
        <title>Unveiling of a novel bifunctional photoreceptor, Dualchrome1, isolated from a cosmopolitan green alga.</title>
        <authorList>
            <person name="Suzuki S."/>
            <person name="Kawachi M."/>
        </authorList>
    </citation>
    <scope>NUCLEOTIDE SEQUENCE</scope>
    <source>
        <strain evidence="2">NIES 2893</strain>
    </source>
</reference>
<dbReference type="OrthoDB" id="505338at2759"/>
<evidence type="ECO:0000313" key="3">
    <source>
        <dbReference type="Proteomes" id="UP000660262"/>
    </source>
</evidence>
<comment type="caution">
    <text evidence="2">The sequence shown here is derived from an EMBL/GenBank/DDBJ whole genome shotgun (WGS) entry which is preliminary data.</text>
</comment>
<protein>
    <recommendedName>
        <fullName evidence="1">DSBA-like thioredoxin domain-containing protein</fullName>
    </recommendedName>
</protein>